<gene>
    <name evidence="9" type="ORF">J1N51_04750</name>
</gene>
<keyword evidence="3" id="KW-0813">Transport</keyword>
<evidence type="ECO:0000256" key="8">
    <source>
        <dbReference type="RuleBase" id="RU363041"/>
    </source>
</evidence>
<dbReference type="AlphaFoldDB" id="A0A975DE86"/>
<proteinExistence type="inferred from homology"/>
<feature type="transmembrane region" description="Helical" evidence="8">
    <location>
        <begin position="69"/>
        <end position="88"/>
    </location>
</feature>
<comment type="subcellular location">
    <subcellularLocation>
        <location evidence="1 8">Cell membrane</location>
        <topology evidence="1 8">Multi-pass membrane protein</topology>
    </subcellularLocation>
</comment>
<evidence type="ECO:0000256" key="4">
    <source>
        <dbReference type="ARBA" id="ARBA00022475"/>
    </source>
</evidence>
<dbReference type="KEGG" id="psym:J1N51_04750"/>
<dbReference type="EMBL" id="CP072110">
    <property type="protein sequence ID" value="QTH65288.1"/>
    <property type="molecule type" value="Genomic_DNA"/>
</dbReference>
<dbReference type="Proteomes" id="UP000682739">
    <property type="component" value="Chromosome"/>
</dbReference>
<evidence type="ECO:0000313" key="10">
    <source>
        <dbReference type="Proteomes" id="UP000682739"/>
    </source>
</evidence>
<dbReference type="GO" id="GO:0005886">
    <property type="term" value="C:plasma membrane"/>
    <property type="evidence" value="ECO:0007669"/>
    <property type="project" value="UniProtKB-SubCell"/>
</dbReference>
<keyword evidence="5 8" id="KW-0812">Transmembrane</keyword>
<keyword evidence="7 8" id="KW-0472">Membrane</keyword>
<dbReference type="Pfam" id="PF01925">
    <property type="entry name" value="TauE"/>
    <property type="match status" value="1"/>
</dbReference>
<protein>
    <recommendedName>
        <fullName evidence="8">Probable membrane transporter protein</fullName>
    </recommendedName>
</protein>
<dbReference type="PANTHER" id="PTHR30269:SF25">
    <property type="entry name" value="MEMBRANE TRANSPORTER PROTEIN-RELATED"/>
    <property type="match status" value="1"/>
</dbReference>
<dbReference type="InterPro" id="IPR002781">
    <property type="entry name" value="TM_pro_TauE-like"/>
</dbReference>
<evidence type="ECO:0000256" key="1">
    <source>
        <dbReference type="ARBA" id="ARBA00004651"/>
    </source>
</evidence>
<sequence length="249" mass="26223">MIVLLLASAFLAGFIDAIAGGGGLLTVPALLASGLPPHVALGTNKLAATFGSVTASYAFYKKKLFSPSFWRISLIATAIGAVFGTIMVSYLDAEVLNKLLPILIGFSALYALLNPVKPSSNTDLPVKCRGLTIKKISQGFTLGFYDGFAGPGTGAFWTVSNLILYKMNLLMSCGVARAMNFVSNICSLLAFIILGHVNFAIGLSMGALLMLGAYTGAHSAIRFGNNFIRPIFTLVVSVMAIKLAIDAWS</sequence>
<keyword evidence="4 8" id="KW-1003">Cell membrane</keyword>
<reference evidence="9" key="1">
    <citation type="submission" date="2021-03" db="EMBL/GenBank/DDBJ databases">
        <title>Description of Psychrosphaera ytuae sp. nov. isolated from deep sea sediment of South China Sea.</title>
        <authorList>
            <person name="Zhang J."/>
            <person name="Xu X.-D."/>
        </authorList>
    </citation>
    <scope>NUCLEOTIDE SEQUENCE</scope>
    <source>
        <strain evidence="9">MTZ26</strain>
    </source>
</reference>
<evidence type="ECO:0000256" key="6">
    <source>
        <dbReference type="ARBA" id="ARBA00022989"/>
    </source>
</evidence>
<evidence type="ECO:0000256" key="2">
    <source>
        <dbReference type="ARBA" id="ARBA00009142"/>
    </source>
</evidence>
<evidence type="ECO:0000313" key="9">
    <source>
        <dbReference type="EMBL" id="QTH65288.1"/>
    </source>
</evidence>
<keyword evidence="6 8" id="KW-1133">Transmembrane helix</keyword>
<evidence type="ECO:0000256" key="5">
    <source>
        <dbReference type="ARBA" id="ARBA00022692"/>
    </source>
</evidence>
<organism evidence="9 10">
    <name type="scientific">Psychrosphaera ytuae</name>
    <dbReference type="NCBI Taxonomy" id="2820710"/>
    <lineage>
        <taxon>Bacteria</taxon>
        <taxon>Pseudomonadati</taxon>
        <taxon>Pseudomonadota</taxon>
        <taxon>Gammaproteobacteria</taxon>
        <taxon>Alteromonadales</taxon>
        <taxon>Pseudoalteromonadaceae</taxon>
        <taxon>Psychrosphaera</taxon>
    </lineage>
</organism>
<evidence type="ECO:0000256" key="3">
    <source>
        <dbReference type="ARBA" id="ARBA00022448"/>
    </source>
</evidence>
<feature type="transmembrane region" description="Helical" evidence="8">
    <location>
        <begin position="227"/>
        <end position="245"/>
    </location>
</feature>
<dbReference type="InterPro" id="IPR052017">
    <property type="entry name" value="TSUP"/>
</dbReference>
<comment type="similarity">
    <text evidence="2 8">Belongs to the 4-toluene sulfonate uptake permease (TSUP) (TC 2.A.102) family.</text>
</comment>
<feature type="transmembrane region" description="Helical" evidence="8">
    <location>
        <begin position="188"/>
        <end position="215"/>
    </location>
</feature>
<evidence type="ECO:0000256" key="7">
    <source>
        <dbReference type="ARBA" id="ARBA00023136"/>
    </source>
</evidence>
<accession>A0A975DE86</accession>
<name>A0A975DE86_9GAMM</name>
<keyword evidence="10" id="KW-1185">Reference proteome</keyword>
<dbReference type="PANTHER" id="PTHR30269">
    <property type="entry name" value="TRANSMEMBRANE PROTEIN YFCA"/>
    <property type="match status" value="1"/>
</dbReference>
<feature type="transmembrane region" description="Helical" evidence="8">
    <location>
        <begin position="95"/>
        <end position="113"/>
    </location>
</feature>